<protein>
    <submittedName>
        <fullName evidence="2">Uncharacterized protein</fullName>
    </submittedName>
</protein>
<dbReference type="EMBL" id="UINC01017770">
    <property type="protein sequence ID" value="SVA74049.1"/>
    <property type="molecule type" value="Genomic_DNA"/>
</dbReference>
<feature type="transmembrane region" description="Helical" evidence="1">
    <location>
        <begin position="6"/>
        <end position="27"/>
    </location>
</feature>
<dbReference type="AlphaFoldDB" id="A0A381YAD4"/>
<keyword evidence="1" id="KW-0812">Transmembrane</keyword>
<keyword evidence="1" id="KW-1133">Transmembrane helix</keyword>
<evidence type="ECO:0000313" key="2">
    <source>
        <dbReference type="EMBL" id="SVA74049.1"/>
    </source>
</evidence>
<name>A0A381YAD4_9ZZZZ</name>
<keyword evidence="1" id="KW-0472">Membrane</keyword>
<accession>A0A381YAD4</accession>
<gene>
    <name evidence="2" type="ORF">METZ01_LOCUS126903</name>
</gene>
<evidence type="ECO:0000256" key="1">
    <source>
        <dbReference type="SAM" id="Phobius"/>
    </source>
</evidence>
<proteinExistence type="predicted"/>
<sequence length="38" mass="3861">LAQNLGGVMGTAIAVGAIGVLSSLDVLRRRPLATLRAE</sequence>
<feature type="non-terminal residue" evidence="2">
    <location>
        <position position="1"/>
    </location>
</feature>
<reference evidence="2" key="1">
    <citation type="submission" date="2018-05" db="EMBL/GenBank/DDBJ databases">
        <authorList>
            <person name="Lanie J.A."/>
            <person name="Ng W.-L."/>
            <person name="Kazmierczak K.M."/>
            <person name="Andrzejewski T.M."/>
            <person name="Davidsen T.M."/>
            <person name="Wayne K.J."/>
            <person name="Tettelin H."/>
            <person name="Glass J.I."/>
            <person name="Rusch D."/>
            <person name="Podicherti R."/>
            <person name="Tsui H.-C.T."/>
            <person name="Winkler M.E."/>
        </authorList>
    </citation>
    <scope>NUCLEOTIDE SEQUENCE</scope>
</reference>
<organism evidence="2">
    <name type="scientific">marine metagenome</name>
    <dbReference type="NCBI Taxonomy" id="408172"/>
    <lineage>
        <taxon>unclassified sequences</taxon>
        <taxon>metagenomes</taxon>
        <taxon>ecological metagenomes</taxon>
    </lineage>
</organism>